<dbReference type="PRINTS" id="PR00127">
    <property type="entry name" value="CLPPROTEASEP"/>
</dbReference>
<evidence type="ECO:0008006" key="3">
    <source>
        <dbReference type="Google" id="ProtNLM"/>
    </source>
</evidence>
<protein>
    <recommendedName>
        <fullName evidence="3">Protease</fullName>
    </recommendedName>
</protein>
<dbReference type="SUPFAM" id="SSF52096">
    <property type="entry name" value="ClpP/crotonase"/>
    <property type="match status" value="1"/>
</dbReference>
<evidence type="ECO:0000313" key="2">
    <source>
        <dbReference type="EMBL" id="QHT92601.1"/>
    </source>
</evidence>
<organism evidence="2">
    <name type="scientific">viral metagenome</name>
    <dbReference type="NCBI Taxonomy" id="1070528"/>
    <lineage>
        <taxon>unclassified sequences</taxon>
        <taxon>metagenomes</taxon>
        <taxon>organismal metagenomes</taxon>
    </lineage>
</organism>
<reference evidence="2" key="1">
    <citation type="journal article" date="2020" name="Nature">
        <title>Giant virus diversity and host interactions through global metagenomics.</title>
        <authorList>
            <person name="Schulz F."/>
            <person name="Roux S."/>
            <person name="Paez-Espino D."/>
            <person name="Jungbluth S."/>
            <person name="Walsh D.A."/>
            <person name="Denef V.J."/>
            <person name="McMahon K.D."/>
            <person name="Konstantinidis K.T."/>
            <person name="Eloe-Fadrosh E.A."/>
            <person name="Kyrpides N.C."/>
            <person name="Woyke T."/>
        </authorList>
    </citation>
    <scope>NUCLEOTIDE SEQUENCE</scope>
    <source>
        <strain evidence="2">GVMAG-M-3300023184-89</strain>
    </source>
</reference>
<sequence length="247" mass="28660">MLFAGNVFHTTNSELIEFKKDNFVSLREVINQDSSSKLLLKLNTIESKHETLYLYINSPGGSVMAGLEIINYIKSLQQRSKKIICIAHNAMSMAFVIFQYCSERCILHSSTLMQHQMSLGIQGKLYDINSRMSYLNSLETKLNHDQASRLNMTEDKFTKLIQNDWWLYSDDIINNNVADKMVSIFCSFDNYDEQVIVNTIFGEIQIKYSACPLINYPLHIVFPTINFSEKKKSEFMDTHINFIKKYI</sequence>
<proteinExistence type="inferred from homology"/>
<dbReference type="InterPro" id="IPR001907">
    <property type="entry name" value="ClpP"/>
</dbReference>
<accession>A0A6C0IH87</accession>
<dbReference type="AlphaFoldDB" id="A0A6C0IH87"/>
<dbReference type="GO" id="GO:0004176">
    <property type="term" value="F:ATP-dependent peptidase activity"/>
    <property type="evidence" value="ECO:0007669"/>
    <property type="project" value="InterPro"/>
</dbReference>
<dbReference type="EMBL" id="MN740193">
    <property type="protein sequence ID" value="QHT92601.1"/>
    <property type="molecule type" value="Genomic_DNA"/>
</dbReference>
<dbReference type="GO" id="GO:0051117">
    <property type="term" value="F:ATPase binding"/>
    <property type="evidence" value="ECO:0007669"/>
    <property type="project" value="TreeGrafter"/>
</dbReference>
<dbReference type="InterPro" id="IPR023562">
    <property type="entry name" value="ClpP/TepA"/>
</dbReference>
<name>A0A6C0IH87_9ZZZZ</name>
<dbReference type="GO" id="GO:0006515">
    <property type="term" value="P:protein quality control for misfolded or incompletely synthesized proteins"/>
    <property type="evidence" value="ECO:0007669"/>
    <property type="project" value="TreeGrafter"/>
</dbReference>
<comment type="similarity">
    <text evidence="1">Belongs to the peptidase S14 family.</text>
</comment>
<dbReference type="PANTHER" id="PTHR10381">
    <property type="entry name" value="ATP-DEPENDENT CLP PROTEASE PROTEOLYTIC SUBUNIT"/>
    <property type="match status" value="1"/>
</dbReference>
<dbReference type="PANTHER" id="PTHR10381:SF11">
    <property type="entry name" value="ATP-DEPENDENT CLP PROTEASE PROTEOLYTIC SUBUNIT, MITOCHONDRIAL"/>
    <property type="match status" value="1"/>
</dbReference>
<dbReference type="InterPro" id="IPR029045">
    <property type="entry name" value="ClpP/crotonase-like_dom_sf"/>
</dbReference>
<dbReference type="GO" id="GO:0004252">
    <property type="term" value="F:serine-type endopeptidase activity"/>
    <property type="evidence" value="ECO:0007669"/>
    <property type="project" value="InterPro"/>
</dbReference>
<evidence type="ECO:0000256" key="1">
    <source>
        <dbReference type="ARBA" id="ARBA00007039"/>
    </source>
</evidence>
<dbReference type="Gene3D" id="3.90.226.10">
    <property type="entry name" value="2-enoyl-CoA Hydratase, Chain A, domain 1"/>
    <property type="match status" value="1"/>
</dbReference>
<dbReference type="GO" id="GO:0009368">
    <property type="term" value="C:endopeptidase Clp complex"/>
    <property type="evidence" value="ECO:0007669"/>
    <property type="project" value="TreeGrafter"/>
</dbReference>
<dbReference type="Pfam" id="PF00574">
    <property type="entry name" value="CLP_protease"/>
    <property type="match status" value="1"/>
</dbReference>